<sequence length="19" mass="2257">MDPMDGNHFFVYFNKHGLS</sequence>
<organism evidence="1 2">
    <name type="scientific">Pyronema omphalodes (strain CBS 100304)</name>
    <name type="common">Pyronema confluens</name>
    <dbReference type="NCBI Taxonomy" id="1076935"/>
    <lineage>
        <taxon>Eukaryota</taxon>
        <taxon>Fungi</taxon>
        <taxon>Dikarya</taxon>
        <taxon>Ascomycota</taxon>
        <taxon>Pezizomycotina</taxon>
        <taxon>Pezizomycetes</taxon>
        <taxon>Pezizales</taxon>
        <taxon>Pyronemataceae</taxon>
        <taxon>Pyronema</taxon>
    </lineage>
</organism>
<name>U4LBB6_PYROM</name>
<dbReference type="Proteomes" id="UP000018144">
    <property type="component" value="Unassembled WGS sequence"/>
</dbReference>
<gene>
    <name evidence="1" type="ORF">PCON_03135</name>
</gene>
<dbReference type="EMBL" id="HF936418">
    <property type="protein sequence ID" value="CCX16492.1"/>
    <property type="molecule type" value="Genomic_DNA"/>
</dbReference>
<proteinExistence type="predicted"/>
<reference evidence="1 2" key="1">
    <citation type="journal article" date="2013" name="PLoS Genet.">
        <title>The genome and development-dependent transcriptomes of Pyronema confluens: a window into fungal evolution.</title>
        <authorList>
            <person name="Traeger S."/>
            <person name="Altegoer F."/>
            <person name="Freitag M."/>
            <person name="Gabaldon T."/>
            <person name="Kempken F."/>
            <person name="Kumar A."/>
            <person name="Marcet-Houben M."/>
            <person name="Poggeler S."/>
            <person name="Stajich J.E."/>
            <person name="Nowrousian M."/>
        </authorList>
    </citation>
    <scope>NUCLEOTIDE SEQUENCE [LARGE SCALE GENOMIC DNA]</scope>
    <source>
        <strain evidence="2">CBS 100304</strain>
        <tissue evidence="1">Vegetative mycelium</tissue>
    </source>
</reference>
<dbReference type="AlphaFoldDB" id="U4LBB6"/>
<protein>
    <submittedName>
        <fullName evidence="1">Uncharacterized protein</fullName>
    </submittedName>
</protein>
<evidence type="ECO:0000313" key="1">
    <source>
        <dbReference type="EMBL" id="CCX16492.1"/>
    </source>
</evidence>
<evidence type="ECO:0000313" key="2">
    <source>
        <dbReference type="Proteomes" id="UP000018144"/>
    </source>
</evidence>
<keyword evidence="2" id="KW-1185">Reference proteome</keyword>
<accession>U4LBB6</accession>